<dbReference type="InterPro" id="IPR016047">
    <property type="entry name" value="M23ase_b-sheet_dom"/>
</dbReference>
<dbReference type="CDD" id="cd12797">
    <property type="entry name" value="M23_peptidase"/>
    <property type="match status" value="1"/>
</dbReference>
<sequence length="320" mass="33478">MVLLGLGVVGMSQGAIAQASLPDPSPARALSIAQAADAPTDSLCPAPVLSRMTRYQTRAGDTIASLAQRHNLTAETLIGMNSVLRQGNPPVGTSLLIPPINGLRVEVPSGRTWRDLAQQYRVRADVLFEANGCRPPGRVAFIPGATLSSANPAAGDTAVGAAADPNARPRITSPDRAAAILRTHPLGSPTVALVIKGYGWQIDPRSGQVVFNSGVDLAASEGNPVVSAGEGTVAFAANQGNYGNLVVVNHPEGLQTRYAQLGTIQVQVGQRVQAGDRLGTVGRSAPDQEPLLRFEVRSNSDLGWVAQDPSLYFQDMRVGQ</sequence>
<protein>
    <submittedName>
        <fullName evidence="2">M23 family metallopeptidase</fullName>
    </submittedName>
</protein>
<dbReference type="InterPro" id="IPR018392">
    <property type="entry name" value="LysM"/>
</dbReference>
<dbReference type="Pfam" id="PF01551">
    <property type="entry name" value="Peptidase_M23"/>
    <property type="match status" value="1"/>
</dbReference>
<evidence type="ECO:0000313" key="3">
    <source>
        <dbReference type="Proteomes" id="UP000505210"/>
    </source>
</evidence>
<dbReference type="SUPFAM" id="SSF54106">
    <property type="entry name" value="LysM domain"/>
    <property type="match status" value="1"/>
</dbReference>
<gene>
    <name evidence="2" type="ORF">HPC62_08310</name>
</gene>
<dbReference type="InterPro" id="IPR036779">
    <property type="entry name" value="LysM_dom_sf"/>
</dbReference>
<dbReference type="PANTHER" id="PTHR21666">
    <property type="entry name" value="PEPTIDASE-RELATED"/>
    <property type="match status" value="1"/>
</dbReference>
<dbReference type="InterPro" id="IPR011055">
    <property type="entry name" value="Dup_hybrid_motif"/>
</dbReference>
<name>A0A6M8BDG0_9CYAN</name>
<proteinExistence type="predicted"/>
<dbReference type="SMART" id="SM00257">
    <property type="entry name" value="LysM"/>
    <property type="match status" value="1"/>
</dbReference>
<dbReference type="InterPro" id="IPR050570">
    <property type="entry name" value="Cell_wall_metabolism_enzyme"/>
</dbReference>
<dbReference type="KEGG" id="theu:HPC62_08310"/>
<dbReference type="Proteomes" id="UP000505210">
    <property type="component" value="Chromosome"/>
</dbReference>
<dbReference type="GO" id="GO:0004222">
    <property type="term" value="F:metalloendopeptidase activity"/>
    <property type="evidence" value="ECO:0007669"/>
    <property type="project" value="TreeGrafter"/>
</dbReference>
<keyword evidence="3" id="KW-1185">Reference proteome</keyword>
<evidence type="ECO:0000259" key="1">
    <source>
        <dbReference type="SMART" id="SM00257"/>
    </source>
</evidence>
<dbReference type="AlphaFoldDB" id="A0A6M8BDG0"/>
<dbReference type="EMBL" id="CP053661">
    <property type="protein sequence ID" value="QKD84844.1"/>
    <property type="molecule type" value="Genomic_DNA"/>
</dbReference>
<dbReference type="PANTHER" id="PTHR21666:SF290">
    <property type="entry name" value="PEPTIDASE M23 DOMAIN PROTEIN"/>
    <property type="match status" value="1"/>
</dbReference>
<dbReference type="Gene3D" id="2.70.70.10">
    <property type="entry name" value="Glucose Permease (Domain IIA)"/>
    <property type="match status" value="1"/>
</dbReference>
<dbReference type="Gene3D" id="3.10.350.10">
    <property type="entry name" value="LysM domain"/>
    <property type="match status" value="1"/>
</dbReference>
<dbReference type="SUPFAM" id="SSF51261">
    <property type="entry name" value="Duplicated hybrid motif"/>
    <property type="match status" value="1"/>
</dbReference>
<reference evidence="2 3" key="1">
    <citation type="submission" date="2020-05" db="EMBL/GenBank/DDBJ databases">
        <title>Complete genome sequence of of a novel Thermoleptolyngbya strain isolated from hot springs of Ganzi, Sichuan China.</title>
        <authorList>
            <person name="Tang J."/>
            <person name="Daroch M."/>
            <person name="Li L."/>
            <person name="Waleron K."/>
            <person name="Waleron M."/>
            <person name="Waleron M."/>
        </authorList>
    </citation>
    <scope>NUCLEOTIDE SEQUENCE [LARGE SCALE GENOMIC DNA]</scope>
    <source>
        <strain evidence="2 3">PKUAC-SCTA183</strain>
    </source>
</reference>
<dbReference type="Pfam" id="PF01476">
    <property type="entry name" value="LysM"/>
    <property type="match status" value="1"/>
</dbReference>
<evidence type="ECO:0000313" key="2">
    <source>
        <dbReference type="EMBL" id="QKD84844.1"/>
    </source>
</evidence>
<accession>A0A6M8BDG0</accession>
<organism evidence="2 3">
    <name type="scientific">Thermoleptolyngbya sichuanensis A183</name>
    <dbReference type="NCBI Taxonomy" id="2737172"/>
    <lineage>
        <taxon>Bacteria</taxon>
        <taxon>Bacillati</taxon>
        <taxon>Cyanobacteriota</taxon>
        <taxon>Cyanophyceae</taxon>
        <taxon>Oculatellales</taxon>
        <taxon>Oculatellaceae</taxon>
        <taxon>Thermoleptolyngbya</taxon>
        <taxon>Thermoleptolyngbya sichuanensis</taxon>
    </lineage>
</organism>
<feature type="domain" description="LysM" evidence="1">
    <location>
        <begin position="54"/>
        <end position="98"/>
    </location>
</feature>